<dbReference type="AlphaFoldDB" id="A0A927N7F4"/>
<dbReference type="EC" id="1.8.3.1" evidence="4"/>
<dbReference type="RefSeq" id="WP_337918411.1">
    <property type="nucleotide sequence ID" value="NZ_BAABJL010000194.1"/>
</dbReference>
<reference evidence="4" key="1">
    <citation type="submission" date="2020-10" db="EMBL/GenBank/DDBJ databases">
        <title>Sequencing the genomes of 1000 actinobacteria strains.</title>
        <authorList>
            <person name="Klenk H.-P."/>
        </authorList>
    </citation>
    <scope>NUCLEOTIDE SEQUENCE</scope>
    <source>
        <strain evidence="4">DSM 45354</strain>
    </source>
</reference>
<proteinExistence type="predicted"/>
<feature type="transmembrane region" description="Helical" evidence="2">
    <location>
        <begin position="70"/>
        <end position="89"/>
    </location>
</feature>
<dbReference type="InterPro" id="IPR036374">
    <property type="entry name" value="OxRdtase_Mopterin-bd_sf"/>
</dbReference>
<dbReference type="GO" id="GO:0043546">
    <property type="term" value="F:molybdopterin cofactor binding"/>
    <property type="evidence" value="ECO:0007669"/>
    <property type="project" value="TreeGrafter"/>
</dbReference>
<dbReference type="Pfam" id="PF00174">
    <property type="entry name" value="Oxidored_molyb"/>
    <property type="match status" value="1"/>
</dbReference>
<evidence type="ECO:0000313" key="5">
    <source>
        <dbReference type="Proteomes" id="UP000638648"/>
    </source>
</evidence>
<dbReference type="Proteomes" id="UP000638648">
    <property type="component" value="Unassembled WGS sequence"/>
</dbReference>
<feature type="region of interest" description="Disordered" evidence="1">
    <location>
        <begin position="156"/>
        <end position="194"/>
    </location>
</feature>
<gene>
    <name evidence="4" type="ORF">HEB94_009246</name>
</gene>
<keyword evidence="2" id="KW-0472">Membrane</keyword>
<dbReference type="Gene3D" id="2.60.40.650">
    <property type="match status" value="1"/>
</dbReference>
<keyword evidence="4" id="KW-0560">Oxidoreductase</keyword>
<keyword evidence="5" id="KW-1185">Reference proteome</keyword>
<accession>A0A927N7F4</accession>
<sequence length="548" mass="57039">MATSISRPWAALWGVLAAGAGLAGAELVAGVVGGPPSSPVVAVGAAFIDVIPVPVREFGIRTLGTADKPVLISGIVVVVAAIAAAAGVLAARRRGVGLAILAGLGLLGAIAAGTRPDSGLGTIFPSLVAAAVGMGVLTWLLAVTERAQLVADSAARRPTVRAATSPGGQLGTRPTTMSTTAPTRTPTSPPAPRAPMARRELMWRGGVVVVGSLVAAGGGRTLLARQQAAQDARATFPVPRPPTTAVPAGADLGVDDLSPWRTPSDVFYRIDTALTVPVVDPTTWRLRIHGMVDRPLDITVAQLQKRRIVHRWVTLTCVSNEVGGDLVGNALWTGVPIADLLAEVGVHPAADAVRSTSQDGWTCGTPLSALTDGRSALLAFGMNGEPLPFEHGFPVRMVVPGLYGYVSATKWVVDIEVTRFDRFKAYWSTRGWSEQGPIKTASRIDVPSSGAAVSAGQVVVAGVAWAQHRGISRVEVQVDDGDWNVAHLAGEPTKDSWRQWRWTWDAKPGDHQVRVRAFDTAGEVQTAALAPPAPDGSTGLHMVEVSVG</sequence>
<dbReference type="PANTHER" id="PTHR19372">
    <property type="entry name" value="SULFITE REDUCTASE"/>
    <property type="match status" value="1"/>
</dbReference>
<dbReference type="SUPFAM" id="SSF81296">
    <property type="entry name" value="E set domains"/>
    <property type="match status" value="1"/>
</dbReference>
<dbReference type="PANTHER" id="PTHR19372:SF7">
    <property type="entry name" value="SULFITE OXIDASE, MITOCHONDRIAL"/>
    <property type="match status" value="1"/>
</dbReference>
<keyword evidence="2" id="KW-1133">Transmembrane helix</keyword>
<feature type="transmembrane region" description="Helical" evidence="2">
    <location>
        <begin position="96"/>
        <end position="114"/>
    </location>
</feature>
<feature type="domain" description="Oxidoreductase molybdopterin-binding" evidence="3">
    <location>
        <begin position="274"/>
        <end position="427"/>
    </location>
</feature>
<feature type="transmembrane region" description="Helical" evidence="2">
    <location>
        <begin position="201"/>
        <end position="223"/>
    </location>
</feature>
<dbReference type="GO" id="GO:0008482">
    <property type="term" value="F:sulfite oxidase activity"/>
    <property type="evidence" value="ECO:0007669"/>
    <property type="project" value="UniProtKB-EC"/>
</dbReference>
<evidence type="ECO:0000313" key="4">
    <source>
        <dbReference type="EMBL" id="MBE1612398.1"/>
    </source>
</evidence>
<evidence type="ECO:0000259" key="3">
    <source>
        <dbReference type="Pfam" id="PF00174"/>
    </source>
</evidence>
<evidence type="ECO:0000256" key="1">
    <source>
        <dbReference type="SAM" id="MobiDB-lite"/>
    </source>
</evidence>
<comment type="caution">
    <text evidence="4">The sequence shown here is derived from an EMBL/GenBank/DDBJ whole genome shotgun (WGS) entry which is preliminary data.</text>
</comment>
<protein>
    <submittedName>
        <fullName evidence="4">Sulfite oxidase</fullName>
        <ecNumber evidence="4">1.8.3.1</ecNumber>
    </submittedName>
</protein>
<evidence type="ECO:0000256" key="2">
    <source>
        <dbReference type="SAM" id="Phobius"/>
    </source>
</evidence>
<dbReference type="EMBL" id="JADBEM010000001">
    <property type="protein sequence ID" value="MBE1612398.1"/>
    <property type="molecule type" value="Genomic_DNA"/>
</dbReference>
<dbReference type="InterPro" id="IPR000572">
    <property type="entry name" value="OxRdtase_Mopterin-bd_dom"/>
</dbReference>
<dbReference type="GO" id="GO:0020037">
    <property type="term" value="F:heme binding"/>
    <property type="evidence" value="ECO:0007669"/>
    <property type="project" value="TreeGrafter"/>
</dbReference>
<feature type="transmembrane region" description="Helical" evidence="2">
    <location>
        <begin position="120"/>
        <end position="143"/>
    </location>
</feature>
<organism evidence="4 5">
    <name type="scientific">Actinopolymorpha pittospori</name>
    <dbReference type="NCBI Taxonomy" id="648752"/>
    <lineage>
        <taxon>Bacteria</taxon>
        <taxon>Bacillati</taxon>
        <taxon>Actinomycetota</taxon>
        <taxon>Actinomycetes</taxon>
        <taxon>Propionibacteriales</taxon>
        <taxon>Actinopolymorphaceae</taxon>
        <taxon>Actinopolymorpha</taxon>
    </lineage>
</organism>
<feature type="compositionally biased region" description="Low complexity" evidence="1">
    <location>
        <begin position="172"/>
        <end position="186"/>
    </location>
</feature>
<dbReference type="InterPro" id="IPR014756">
    <property type="entry name" value="Ig_E-set"/>
</dbReference>
<dbReference type="GO" id="GO:0006790">
    <property type="term" value="P:sulfur compound metabolic process"/>
    <property type="evidence" value="ECO:0007669"/>
    <property type="project" value="TreeGrafter"/>
</dbReference>
<keyword evidence="2" id="KW-0812">Transmembrane</keyword>
<dbReference type="SUPFAM" id="SSF56524">
    <property type="entry name" value="Oxidoreductase molybdopterin-binding domain"/>
    <property type="match status" value="1"/>
</dbReference>
<name>A0A927N7F4_9ACTN</name>
<dbReference type="Pfam" id="PF17957">
    <property type="entry name" value="Big_7"/>
    <property type="match status" value="1"/>
</dbReference>
<dbReference type="Gene3D" id="3.90.420.10">
    <property type="entry name" value="Oxidoreductase, molybdopterin-binding domain"/>
    <property type="match status" value="1"/>
</dbReference>